<dbReference type="AlphaFoldDB" id="X1MYE0"/>
<dbReference type="InterPro" id="IPR006059">
    <property type="entry name" value="SBP"/>
</dbReference>
<comment type="similarity">
    <text evidence="1">Belongs to the bacterial solute-binding protein 1 family.</text>
</comment>
<dbReference type="EMBL" id="BARV01031356">
    <property type="protein sequence ID" value="GAI36747.1"/>
    <property type="molecule type" value="Genomic_DNA"/>
</dbReference>
<dbReference type="GO" id="GO:0015768">
    <property type="term" value="P:maltose transport"/>
    <property type="evidence" value="ECO:0007669"/>
    <property type="project" value="TreeGrafter"/>
</dbReference>
<dbReference type="GO" id="GO:0042956">
    <property type="term" value="P:maltodextrin transmembrane transport"/>
    <property type="evidence" value="ECO:0007669"/>
    <property type="project" value="TreeGrafter"/>
</dbReference>
<dbReference type="Pfam" id="PF01547">
    <property type="entry name" value="SBP_bac_1"/>
    <property type="match status" value="1"/>
</dbReference>
<dbReference type="Gene3D" id="3.40.190.10">
    <property type="entry name" value="Periplasmic binding protein-like II"/>
    <property type="match status" value="1"/>
</dbReference>
<accession>X1MYE0</accession>
<name>X1MYE0_9ZZZZ</name>
<sequence length="169" mass="17983">MKKFLTVLLVLVMMMGLVSMASASEAGKLLIWCDETRAPVLEEAGKDFTALYGIPVEVQEVGFGDIRGKLTTAAPVGEGADLIIGPHDWIGELIENGLLEPISLFGELRSKFVPCISGFVDTSSNAGKKAGGRVARSYNLSITSLVAINSVKKVLAKSLFSLKALIMNP</sequence>
<evidence type="ECO:0000256" key="1">
    <source>
        <dbReference type="ARBA" id="ARBA00008520"/>
    </source>
</evidence>
<dbReference type="PANTHER" id="PTHR30061">
    <property type="entry name" value="MALTOSE-BINDING PERIPLASMIC PROTEIN"/>
    <property type="match status" value="1"/>
</dbReference>
<dbReference type="PANTHER" id="PTHR30061:SF50">
    <property type="entry name" value="MALTOSE_MALTODEXTRIN-BINDING PERIPLASMIC PROTEIN"/>
    <property type="match status" value="1"/>
</dbReference>
<proteinExistence type="inferred from homology"/>
<dbReference type="GO" id="GO:1901982">
    <property type="term" value="F:maltose binding"/>
    <property type="evidence" value="ECO:0007669"/>
    <property type="project" value="TreeGrafter"/>
</dbReference>
<protein>
    <recommendedName>
        <fullName evidence="5">Maltodextrin-binding protein</fullName>
    </recommendedName>
</protein>
<dbReference type="GO" id="GO:0055052">
    <property type="term" value="C:ATP-binding cassette (ABC) transporter complex, substrate-binding subunit-containing"/>
    <property type="evidence" value="ECO:0007669"/>
    <property type="project" value="TreeGrafter"/>
</dbReference>
<evidence type="ECO:0000313" key="4">
    <source>
        <dbReference type="EMBL" id="GAI36747.1"/>
    </source>
</evidence>
<keyword evidence="2" id="KW-0813">Transport</keyword>
<comment type="caution">
    <text evidence="4">The sequence shown here is derived from an EMBL/GenBank/DDBJ whole genome shotgun (WGS) entry which is preliminary data.</text>
</comment>
<evidence type="ECO:0000256" key="3">
    <source>
        <dbReference type="ARBA" id="ARBA00022729"/>
    </source>
</evidence>
<dbReference type="SUPFAM" id="SSF53850">
    <property type="entry name" value="Periplasmic binding protein-like II"/>
    <property type="match status" value="1"/>
</dbReference>
<evidence type="ECO:0008006" key="5">
    <source>
        <dbReference type="Google" id="ProtNLM"/>
    </source>
</evidence>
<gene>
    <name evidence="4" type="ORF">S06H3_49640</name>
</gene>
<keyword evidence="3" id="KW-0732">Signal</keyword>
<evidence type="ECO:0000256" key="2">
    <source>
        <dbReference type="ARBA" id="ARBA00022448"/>
    </source>
</evidence>
<reference evidence="4" key="1">
    <citation type="journal article" date="2014" name="Front. Microbiol.">
        <title>High frequency of phylogenetically diverse reductive dehalogenase-homologous genes in deep subseafloor sedimentary metagenomes.</title>
        <authorList>
            <person name="Kawai M."/>
            <person name="Futagami T."/>
            <person name="Toyoda A."/>
            <person name="Takaki Y."/>
            <person name="Nishi S."/>
            <person name="Hori S."/>
            <person name="Arai W."/>
            <person name="Tsubouchi T."/>
            <person name="Morono Y."/>
            <person name="Uchiyama I."/>
            <person name="Ito T."/>
            <person name="Fujiyama A."/>
            <person name="Inagaki F."/>
            <person name="Takami H."/>
        </authorList>
    </citation>
    <scope>NUCLEOTIDE SEQUENCE</scope>
    <source>
        <strain evidence="4">Expedition CK06-06</strain>
    </source>
</reference>
<organism evidence="4">
    <name type="scientific">marine sediment metagenome</name>
    <dbReference type="NCBI Taxonomy" id="412755"/>
    <lineage>
        <taxon>unclassified sequences</taxon>
        <taxon>metagenomes</taxon>
        <taxon>ecological metagenomes</taxon>
    </lineage>
</organism>